<proteinExistence type="predicted"/>
<evidence type="ECO:0000256" key="1">
    <source>
        <dbReference type="SAM" id="MobiDB-lite"/>
    </source>
</evidence>
<name>A0A0D2P8M0_HYPSF</name>
<sequence length="290" mass="32506">MDYPQIRTALLEIDDVGLSVDYLKALSRQLPTSEEVERIKSFEDLALNQPPTDGTMELAKTYLDTLKNPPAPIATLTWAEILAEEPFEGPTVARVLARESGFQDAQAMLQPERYINEDDMVREILMALQGNKNIVATWVDNTFTTSALHRTIVSILDMCLHFSEGFVAFTGDTTATLDVSRQSIIMKKYRSRRQRRHRKNVIGFSQNLQEDDDSSDDEEPEGAGIDPPEPSFEASTNSEEDFYGRLEKMSSELDSLVRFLRRGVESLASGSSEAAPTFGVLAFALENWDI</sequence>
<dbReference type="SUPFAM" id="SSF101447">
    <property type="entry name" value="Formin homology 2 domain (FH2 domain)"/>
    <property type="match status" value="1"/>
</dbReference>
<dbReference type="AlphaFoldDB" id="A0A0D2P8M0"/>
<accession>A0A0D2P8M0</accession>
<dbReference type="Gene3D" id="1.20.58.630">
    <property type="match status" value="1"/>
</dbReference>
<feature type="compositionally biased region" description="Acidic residues" evidence="1">
    <location>
        <begin position="209"/>
        <end position="221"/>
    </location>
</feature>
<protein>
    <submittedName>
        <fullName evidence="2">Uncharacterized protein</fullName>
    </submittedName>
</protein>
<dbReference type="OrthoDB" id="66546at2759"/>
<feature type="region of interest" description="Disordered" evidence="1">
    <location>
        <begin position="200"/>
        <end position="239"/>
    </location>
</feature>
<keyword evidence="3" id="KW-1185">Reference proteome</keyword>
<dbReference type="Proteomes" id="UP000054270">
    <property type="component" value="Unassembled WGS sequence"/>
</dbReference>
<evidence type="ECO:0000313" key="3">
    <source>
        <dbReference type="Proteomes" id="UP000054270"/>
    </source>
</evidence>
<dbReference type="STRING" id="945553.A0A0D2P8M0"/>
<dbReference type="EMBL" id="KN817534">
    <property type="protein sequence ID" value="KJA24991.1"/>
    <property type="molecule type" value="Genomic_DNA"/>
</dbReference>
<evidence type="ECO:0000313" key="2">
    <source>
        <dbReference type="EMBL" id="KJA24991.1"/>
    </source>
</evidence>
<gene>
    <name evidence="2" type="ORF">HYPSUDRAFT_200227</name>
</gene>
<reference evidence="3" key="1">
    <citation type="submission" date="2014-04" db="EMBL/GenBank/DDBJ databases">
        <title>Evolutionary Origins and Diversification of the Mycorrhizal Mutualists.</title>
        <authorList>
            <consortium name="DOE Joint Genome Institute"/>
            <consortium name="Mycorrhizal Genomics Consortium"/>
            <person name="Kohler A."/>
            <person name="Kuo A."/>
            <person name="Nagy L.G."/>
            <person name="Floudas D."/>
            <person name="Copeland A."/>
            <person name="Barry K.W."/>
            <person name="Cichocki N."/>
            <person name="Veneault-Fourrey C."/>
            <person name="LaButti K."/>
            <person name="Lindquist E.A."/>
            <person name="Lipzen A."/>
            <person name="Lundell T."/>
            <person name="Morin E."/>
            <person name="Murat C."/>
            <person name="Riley R."/>
            <person name="Ohm R."/>
            <person name="Sun H."/>
            <person name="Tunlid A."/>
            <person name="Henrissat B."/>
            <person name="Grigoriev I.V."/>
            <person name="Hibbett D.S."/>
            <person name="Martin F."/>
        </authorList>
    </citation>
    <scope>NUCLEOTIDE SEQUENCE [LARGE SCALE GENOMIC DNA]</scope>
    <source>
        <strain evidence="3">FD-334 SS-4</strain>
    </source>
</reference>
<organism evidence="2 3">
    <name type="scientific">Hypholoma sublateritium (strain FD-334 SS-4)</name>
    <dbReference type="NCBI Taxonomy" id="945553"/>
    <lineage>
        <taxon>Eukaryota</taxon>
        <taxon>Fungi</taxon>
        <taxon>Dikarya</taxon>
        <taxon>Basidiomycota</taxon>
        <taxon>Agaricomycotina</taxon>
        <taxon>Agaricomycetes</taxon>
        <taxon>Agaricomycetidae</taxon>
        <taxon>Agaricales</taxon>
        <taxon>Agaricineae</taxon>
        <taxon>Strophariaceae</taxon>
        <taxon>Hypholoma</taxon>
    </lineage>
</organism>